<dbReference type="ExpressionAtlas" id="A0A1Z5RGH1">
    <property type="expression patterns" value="baseline and differential"/>
</dbReference>
<dbReference type="Gene3D" id="1.50.40.10">
    <property type="entry name" value="Mitochondrial carrier domain"/>
    <property type="match status" value="2"/>
</dbReference>
<gene>
    <name evidence="12" type="ORF">SORBI_3006G275100</name>
</gene>
<dbReference type="GO" id="GO:0170036">
    <property type="term" value="P:import into the mitochondrion"/>
    <property type="evidence" value="ECO:0000318"/>
    <property type="project" value="GO_Central"/>
</dbReference>
<dbReference type="InterPro" id="IPR018108">
    <property type="entry name" value="MCP_transmembrane"/>
</dbReference>
<reference evidence="12 13" key="1">
    <citation type="journal article" date="2009" name="Nature">
        <title>The Sorghum bicolor genome and the diversification of grasses.</title>
        <authorList>
            <person name="Paterson A.H."/>
            <person name="Bowers J.E."/>
            <person name="Bruggmann R."/>
            <person name="Dubchak I."/>
            <person name="Grimwood J."/>
            <person name="Gundlach H."/>
            <person name="Haberer G."/>
            <person name="Hellsten U."/>
            <person name="Mitros T."/>
            <person name="Poliakov A."/>
            <person name="Schmutz J."/>
            <person name="Spannagl M."/>
            <person name="Tang H."/>
            <person name="Wang X."/>
            <person name="Wicker T."/>
            <person name="Bharti A.K."/>
            <person name="Chapman J."/>
            <person name="Feltus F.A."/>
            <person name="Gowik U."/>
            <person name="Grigoriev I.V."/>
            <person name="Lyons E."/>
            <person name="Maher C.A."/>
            <person name="Martis M."/>
            <person name="Narechania A."/>
            <person name="Otillar R.P."/>
            <person name="Penning B.W."/>
            <person name="Salamov A.A."/>
            <person name="Wang Y."/>
            <person name="Zhang L."/>
            <person name="Carpita N.C."/>
            <person name="Freeling M."/>
            <person name="Gingle A.R."/>
            <person name="Hash C.T."/>
            <person name="Keller B."/>
            <person name="Klein P."/>
            <person name="Kresovich S."/>
            <person name="McCann M.C."/>
            <person name="Ming R."/>
            <person name="Peterson D.G."/>
            <person name="Mehboob-ur-Rahman"/>
            <person name="Ware D."/>
            <person name="Westhoff P."/>
            <person name="Mayer K.F."/>
            <person name="Messing J."/>
            <person name="Rokhsar D.S."/>
        </authorList>
    </citation>
    <scope>NUCLEOTIDE SEQUENCE [LARGE SCALE GENOMIC DNA]</scope>
    <source>
        <strain evidence="13">cv. BTx623</strain>
    </source>
</reference>
<reference evidence="13" key="2">
    <citation type="journal article" date="2018" name="Plant J.">
        <title>The Sorghum bicolor reference genome: improved assembly, gene annotations, a transcriptome atlas, and signatures of genome organization.</title>
        <authorList>
            <person name="McCormick R.F."/>
            <person name="Truong S.K."/>
            <person name="Sreedasyam A."/>
            <person name="Jenkins J."/>
            <person name="Shu S."/>
            <person name="Sims D."/>
            <person name="Kennedy M."/>
            <person name="Amirebrahimi M."/>
            <person name="Weers B.D."/>
            <person name="McKinley B."/>
            <person name="Mattison A."/>
            <person name="Morishige D.T."/>
            <person name="Grimwood J."/>
            <person name="Schmutz J."/>
            <person name="Mullet J.E."/>
        </authorList>
    </citation>
    <scope>NUCLEOTIDE SEQUENCE [LARGE SCALE GENOMIC DNA]</scope>
    <source>
        <strain evidence="13">cv. BTx623</strain>
    </source>
</reference>
<dbReference type="Proteomes" id="UP000000768">
    <property type="component" value="Chromosome 6"/>
</dbReference>
<evidence type="ECO:0000256" key="9">
    <source>
        <dbReference type="ARBA" id="ARBA00023136"/>
    </source>
</evidence>
<protein>
    <recommendedName>
        <fullName evidence="14">Mitochondrial carrier protein</fullName>
    </recommendedName>
</protein>
<keyword evidence="6" id="KW-0999">Mitochondrion inner membrane</keyword>
<comment type="similarity">
    <text evidence="2 11">Belongs to the mitochondrial carrier (TC 2.A.29) family.</text>
</comment>
<keyword evidence="4 10" id="KW-0812">Transmembrane</keyword>
<feature type="repeat" description="Solcar" evidence="10">
    <location>
        <begin position="138"/>
        <end position="237"/>
    </location>
</feature>
<keyword evidence="13" id="KW-1185">Reference proteome</keyword>
<dbReference type="InterPro" id="IPR045315">
    <property type="entry name" value="Mtm1-like"/>
</dbReference>
<keyword evidence="7" id="KW-1133">Transmembrane helix</keyword>
<evidence type="ECO:0008006" key="14">
    <source>
        <dbReference type="Google" id="ProtNLM"/>
    </source>
</evidence>
<dbReference type="AlphaFoldDB" id="A0A1Z5RGH1"/>
<dbReference type="STRING" id="4558.A0A1Z5RGH1"/>
<evidence type="ECO:0000256" key="5">
    <source>
        <dbReference type="ARBA" id="ARBA00022737"/>
    </source>
</evidence>
<evidence type="ECO:0000256" key="8">
    <source>
        <dbReference type="ARBA" id="ARBA00023128"/>
    </source>
</evidence>
<keyword evidence="3 11" id="KW-0813">Transport</keyword>
<dbReference type="EMBL" id="CM000765">
    <property type="protein sequence ID" value="OQU82611.1"/>
    <property type="molecule type" value="Genomic_DNA"/>
</dbReference>
<evidence type="ECO:0000256" key="10">
    <source>
        <dbReference type="PROSITE-ProRule" id="PRU00282"/>
    </source>
</evidence>
<dbReference type="GO" id="GO:0005743">
    <property type="term" value="C:mitochondrial inner membrane"/>
    <property type="evidence" value="ECO:0007669"/>
    <property type="project" value="UniProtKB-SubCell"/>
</dbReference>
<name>A0A1Z5RGH1_SORBI</name>
<dbReference type="Gramene" id="OQU82611">
    <property type="protein sequence ID" value="OQU82611"/>
    <property type="gene ID" value="SORBI_3006G275100"/>
</dbReference>
<dbReference type="InterPro" id="IPR023395">
    <property type="entry name" value="MCP_dom_sf"/>
</dbReference>
<organism evidence="12 13">
    <name type="scientific">Sorghum bicolor</name>
    <name type="common">Sorghum</name>
    <name type="synonym">Sorghum vulgare</name>
    <dbReference type="NCBI Taxonomy" id="4558"/>
    <lineage>
        <taxon>Eukaryota</taxon>
        <taxon>Viridiplantae</taxon>
        <taxon>Streptophyta</taxon>
        <taxon>Embryophyta</taxon>
        <taxon>Tracheophyta</taxon>
        <taxon>Spermatophyta</taxon>
        <taxon>Magnoliopsida</taxon>
        <taxon>Liliopsida</taxon>
        <taxon>Poales</taxon>
        <taxon>Poaceae</taxon>
        <taxon>PACMAD clade</taxon>
        <taxon>Panicoideae</taxon>
        <taxon>Andropogonodae</taxon>
        <taxon>Andropogoneae</taxon>
        <taxon>Sorghinae</taxon>
        <taxon>Sorghum</taxon>
    </lineage>
</organism>
<evidence type="ECO:0000256" key="4">
    <source>
        <dbReference type="ARBA" id="ARBA00022692"/>
    </source>
</evidence>
<evidence type="ECO:0000256" key="7">
    <source>
        <dbReference type="ARBA" id="ARBA00022989"/>
    </source>
</evidence>
<evidence type="ECO:0000256" key="11">
    <source>
        <dbReference type="RuleBase" id="RU000488"/>
    </source>
</evidence>
<dbReference type="GO" id="GO:0005739">
    <property type="term" value="C:mitochondrion"/>
    <property type="evidence" value="ECO:0000318"/>
    <property type="project" value="GO_Central"/>
</dbReference>
<dbReference type="PANTHER" id="PTHR45760:SF7">
    <property type="entry name" value="MITOCHONDRIAL CARRIER PROTEIN MTM1"/>
    <property type="match status" value="1"/>
</dbReference>
<dbReference type="SUPFAM" id="SSF103506">
    <property type="entry name" value="Mitochondrial carrier"/>
    <property type="match status" value="1"/>
</dbReference>
<comment type="subcellular location">
    <subcellularLocation>
        <location evidence="1">Mitochondrion inner membrane</location>
        <topology evidence="1">Multi-pass membrane protein</topology>
    </subcellularLocation>
</comment>
<keyword evidence="5" id="KW-0677">Repeat</keyword>
<dbReference type="Pfam" id="PF00153">
    <property type="entry name" value="Mito_carr"/>
    <property type="match status" value="3"/>
</dbReference>
<sequence>MEQGQGTPPATERDIGFAERAVAAAGAAVISAVLVNPLDVAKTRLQAQAAGVIYNPVQPIMQHWWNQWLGPSSPECFQYRGTMDVFSKVTRQEGIFRLWRGTGANLALAVPMVGIYMPCYDLLRNRIEEYSDRNCPKLRPYAPLISGSIARSLACIACSPIELARTRMLAFKASNVGGKPPGMWTTLIGVLSSRQNIRSPENVRGYHLLWTGLGAQLARDAPYSAICWTVLEPIRRHVIQLFGDQSNAAVILGANFSAGFIAGVISAGATCPLDVAKTRRQIERDPERVLSMNTRRILLEVWSAIVVMVSLDGAKLNHTMPAMNISILLGVLIAEGRSGRSVQRCRPSNGARRPVGGHRRLLL</sequence>
<accession>A0A1Z5RGH1</accession>
<evidence type="ECO:0000256" key="2">
    <source>
        <dbReference type="ARBA" id="ARBA00006375"/>
    </source>
</evidence>
<dbReference type="InParanoid" id="A0A1Z5RGH1"/>
<evidence type="ECO:0000313" key="13">
    <source>
        <dbReference type="Proteomes" id="UP000000768"/>
    </source>
</evidence>
<feature type="repeat" description="Solcar" evidence="10">
    <location>
        <begin position="15"/>
        <end position="126"/>
    </location>
</feature>
<evidence type="ECO:0000256" key="1">
    <source>
        <dbReference type="ARBA" id="ARBA00004448"/>
    </source>
</evidence>
<dbReference type="PROSITE" id="PS50920">
    <property type="entry name" value="SOLCAR"/>
    <property type="match status" value="2"/>
</dbReference>
<proteinExistence type="inferred from homology"/>
<evidence type="ECO:0000256" key="3">
    <source>
        <dbReference type="ARBA" id="ARBA00022448"/>
    </source>
</evidence>
<evidence type="ECO:0000313" key="12">
    <source>
        <dbReference type="EMBL" id="OQU82611.1"/>
    </source>
</evidence>
<keyword evidence="8" id="KW-0496">Mitochondrion</keyword>
<dbReference type="PANTHER" id="PTHR45760">
    <property type="entry name" value="FI19922P1-RELATED"/>
    <property type="match status" value="1"/>
</dbReference>
<evidence type="ECO:0000256" key="6">
    <source>
        <dbReference type="ARBA" id="ARBA00022792"/>
    </source>
</evidence>
<keyword evidence="9 10" id="KW-0472">Membrane</keyword>